<dbReference type="RefSeq" id="WP_071878968.1">
    <property type="nucleotide sequence ID" value="NZ_JXLC01000029.1"/>
</dbReference>
<evidence type="ECO:0000256" key="3">
    <source>
        <dbReference type="SAM" id="Phobius"/>
    </source>
</evidence>
<keyword evidence="3" id="KW-1133">Transmembrane helix</keyword>
<feature type="coiled-coil region" evidence="1">
    <location>
        <begin position="72"/>
        <end position="99"/>
    </location>
</feature>
<evidence type="ECO:0000256" key="1">
    <source>
        <dbReference type="SAM" id="Coils"/>
    </source>
</evidence>
<evidence type="ECO:0000313" key="5">
    <source>
        <dbReference type="EMBL" id="OJG87221.1"/>
    </source>
</evidence>
<keyword evidence="6" id="KW-1185">Reference proteome</keyword>
<reference evidence="4 6" key="2">
    <citation type="submission" date="2015-12" db="EMBL/GenBank/DDBJ databases">
        <authorList>
            <person name="Lauer A."/>
            <person name="Humrighouse B."/>
            <person name="Loparev V."/>
            <person name="Shewmaker P.L."/>
            <person name="Whitney A.M."/>
            <person name="McLaughlin R.W."/>
        </authorList>
    </citation>
    <scope>NUCLEOTIDE SEQUENCE [LARGE SCALE GENOMIC DNA]</scope>
    <source>
        <strain evidence="4 6">LMG 23085</strain>
    </source>
</reference>
<dbReference type="EMBL" id="JXLC01000029">
    <property type="protein sequence ID" value="OJG87221.1"/>
    <property type="molecule type" value="Genomic_DNA"/>
</dbReference>
<evidence type="ECO:0000313" key="6">
    <source>
        <dbReference type="Proteomes" id="UP000065511"/>
    </source>
</evidence>
<dbReference type="PANTHER" id="PTHR40027">
    <property type="entry name" value="CELL DIVISION PROTEIN DIVIC"/>
    <property type="match status" value="1"/>
</dbReference>
<feature type="compositionally biased region" description="Low complexity" evidence="2">
    <location>
        <begin position="130"/>
        <end position="147"/>
    </location>
</feature>
<dbReference type="InterPro" id="IPR007060">
    <property type="entry name" value="FtsL/DivIC"/>
</dbReference>
<dbReference type="Proteomes" id="UP000065511">
    <property type="component" value="Chromosome"/>
</dbReference>
<organism evidence="5 7">
    <name type="scientific">Enterococcus silesiacus</name>
    <dbReference type="NCBI Taxonomy" id="332949"/>
    <lineage>
        <taxon>Bacteria</taxon>
        <taxon>Bacillati</taxon>
        <taxon>Bacillota</taxon>
        <taxon>Bacilli</taxon>
        <taxon>Lactobacillales</taxon>
        <taxon>Enterococcaceae</taxon>
        <taxon>Enterococcus</taxon>
    </lineage>
</organism>
<proteinExistence type="predicted"/>
<dbReference type="EMBL" id="CP013614">
    <property type="protein sequence ID" value="ALS02805.1"/>
    <property type="molecule type" value="Genomic_DNA"/>
</dbReference>
<evidence type="ECO:0000313" key="4">
    <source>
        <dbReference type="EMBL" id="ALS02805.1"/>
    </source>
</evidence>
<keyword evidence="3" id="KW-0812">Transmembrane</keyword>
<evidence type="ECO:0000256" key="2">
    <source>
        <dbReference type="SAM" id="MobiDB-lite"/>
    </source>
</evidence>
<reference evidence="5 7" key="1">
    <citation type="submission" date="2014-12" db="EMBL/GenBank/DDBJ databases">
        <title>Draft genome sequences of 29 type strains of Enterococci.</title>
        <authorList>
            <person name="Zhong Z."/>
            <person name="Sun Z."/>
            <person name="Liu W."/>
            <person name="Zhang W."/>
            <person name="Zhang H."/>
        </authorList>
    </citation>
    <scope>NUCLEOTIDE SEQUENCE [LARGE SCALE GENOMIC DNA]</scope>
    <source>
        <strain evidence="5 7">DSM 22801</strain>
    </source>
</reference>
<dbReference type="AlphaFoldDB" id="A0A0S3KEW1"/>
<dbReference type="PANTHER" id="PTHR40027:SF1">
    <property type="entry name" value="CELL DIVISION PROTEIN DIVIC"/>
    <property type="match status" value="1"/>
</dbReference>
<protein>
    <submittedName>
        <fullName evidence="4 5">Septum formation initiator</fullName>
    </submittedName>
</protein>
<dbReference type="Pfam" id="PF04977">
    <property type="entry name" value="DivIC"/>
    <property type="match status" value="1"/>
</dbReference>
<dbReference type="KEGG" id="ess:ATZ33_15885"/>
<accession>A0A0S3KEW1</accession>
<name>A0A0S3KEW1_9ENTE</name>
<sequence length="155" mass="17824">MGKKKKDVEKVAALDNEYTKEQYAEFQKQQKQLIFRRRRLAVVFLVAFVIFIVSGVQLMKDYQQLNAFKKQHEEAVAESAEVDKKLSRLEQDVTLLRDEDYVAKLARSRYLVSKDGEQIYNIPELGGTTNSSNEQKQSSQESQSQSHSSDKQSGE</sequence>
<gene>
    <name evidence="4" type="ORF">ATZ33_15885</name>
    <name evidence="5" type="ORF">RV15_GL001985</name>
</gene>
<feature type="transmembrane region" description="Helical" evidence="3">
    <location>
        <begin position="40"/>
        <end position="59"/>
    </location>
</feature>
<keyword evidence="3" id="KW-0472">Membrane</keyword>
<evidence type="ECO:0000313" key="7">
    <source>
        <dbReference type="Proteomes" id="UP000183039"/>
    </source>
</evidence>
<dbReference type="InterPro" id="IPR039076">
    <property type="entry name" value="DivIC"/>
</dbReference>
<keyword evidence="1" id="KW-0175">Coiled coil</keyword>
<dbReference type="GO" id="GO:0051301">
    <property type="term" value="P:cell division"/>
    <property type="evidence" value="ECO:0007669"/>
    <property type="project" value="InterPro"/>
</dbReference>
<feature type="region of interest" description="Disordered" evidence="2">
    <location>
        <begin position="122"/>
        <end position="155"/>
    </location>
</feature>
<dbReference type="OrthoDB" id="2991180at2"/>
<dbReference type="Proteomes" id="UP000183039">
    <property type="component" value="Unassembled WGS sequence"/>
</dbReference>